<keyword evidence="12" id="KW-1185">Reference proteome</keyword>
<accession>A0AAW0X3G2</accession>
<evidence type="ECO:0000256" key="9">
    <source>
        <dbReference type="ARBA" id="ARBA00023180"/>
    </source>
</evidence>
<keyword evidence="6 10" id="KW-1133">Transmembrane helix</keyword>
<dbReference type="AlphaFoldDB" id="A0AAW0X3G2"/>
<evidence type="ECO:0000256" key="4">
    <source>
        <dbReference type="ARBA" id="ARBA00022692"/>
    </source>
</evidence>
<dbReference type="PANTHER" id="PTHR14647">
    <property type="entry name" value="GALACTOSE-3-O-SULFOTRANSFERASE"/>
    <property type="match status" value="1"/>
</dbReference>
<dbReference type="Pfam" id="PF06990">
    <property type="entry name" value="Gal-3-0_sulfotr"/>
    <property type="match status" value="1"/>
</dbReference>
<dbReference type="GO" id="GO:0000139">
    <property type="term" value="C:Golgi membrane"/>
    <property type="evidence" value="ECO:0007669"/>
    <property type="project" value="UniProtKB-SubCell"/>
</dbReference>
<comment type="caution">
    <text evidence="11">The sequence shown here is derived from an EMBL/GenBank/DDBJ whole genome shotgun (WGS) entry which is preliminary data.</text>
</comment>
<dbReference type="InterPro" id="IPR027417">
    <property type="entry name" value="P-loop_NTPase"/>
</dbReference>
<comment type="subcellular location">
    <subcellularLocation>
        <location evidence="1">Golgi apparatus membrane</location>
        <topology evidence="1">Single-pass type II membrane protein</topology>
    </subcellularLocation>
</comment>
<dbReference type="GO" id="GO:0001733">
    <property type="term" value="F:galactosylceramide sulfotransferase activity"/>
    <property type="evidence" value="ECO:0007669"/>
    <property type="project" value="InterPro"/>
</dbReference>
<keyword evidence="4 10" id="KW-0812">Transmembrane</keyword>
<comment type="similarity">
    <text evidence="2">Belongs to the galactose-3-O-sulfotransferase family.</text>
</comment>
<evidence type="ECO:0000256" key="3">
    <source>
        <dbReference type="ARBA" id="ARBA00022679"/>
    </source>
</evidence>
<protein>
    <recommendedName>
        <fullName evidence="13">Galactosylceramide sulfotransferase-like</fullName>
    </recommendedName>
</protein>
<evidence type="ECO:0000256" key="10">
    <source>
        <dbReference type="SAM" id="Phobius"/>
    </source>
</evidence>
<gene>
    <name evidence="11" type="ORF">OTU49_003723</name>
</gene>
<dbReference type="PANTHER" id="PTHR14647:SF87">
    <property type="entry name" value="PUTATIVE-RELATED"/>
    <property type="match status" value="1"/>
</dbReference>
<organism evidence="11 12">
    <name type="scientific">Cherax quadricarinatus</name>
    <name type="common">Australian red claw crayfish</name>
    <dbReference type="NCBI Taxonomy" id="27406"/>
    <lineage>
        <taxon>Eukaryota</taxon>
        <taxon>Metazoa</taxon>
        <taxon>Ecdysozoa</taxon>
        <taxon>Arthropoda</taxon>
        <taxon>Crustacea</taxon>
        <taxon>Multicrustacea</taxon>
        <taxon>Malacostraca</taxon>
        <taxon>Eumalacostraca</taxon>
        <taxon>Eucarida</taxon>
        <taxon>Decapoda</taxon>
        <taxon>Pleocyemata</taxon>
        <taxon>Astacidea</taxon>
        <taxon>Parastacoidea</taxon>
        <taxon>Parastacidae</taxon>
        <taxon>Cherax</taxon>
    </lineage>
</organism>
<evidence type="ECO:0000313" key="11">
    <source>
        <dbReference type="EMBL" id="KAK8738896.1"/>
    </source>
</evidence>
<evidence type="ECO:0000256" key="8">
    <source>
        <dbReference type="ARBA" id="ARBA00023136"/>
    </source>
</evidence>
<evidence type="ECO:0000256" key="2">
    <source>
        <dbReference type="ARBA" id="ARBA00008124"/>
    </source>
</evidence>
<feature type="transmembrane region" description="Helical" evidence="10">
    <location>
        <begin position="21"/>
        <end position="39"/>
    </location>
</feature>
<keyword evidence="9" id="KW-0325">Glycoprotein</keyword>
<evidence type="ECO:0000256" key="5">
    <source>
        <dbReference type="ARBA" id="ARBA00022968"/>
    </source>
</evidence>
<keyword evidence="3" id="KW-0808">Transferase</keyword>
<proteinExistence type="inferred from homology"/>
<keyword evidence="5" id="KW-0735">Signal-anchor</keyword>
<evidence type="ECO:0008006" key="13">
    <source>
        <dbReference type="Google" id="ProtNLM"/>
    </source>
</evidence>
<dbReference type="Proteomes" id="UP001445076">
    <property type="component" value="Unassembled WGS sequence"/>
</dbReference>
<dbReference type="SUPFAM" id="SSF52540">
    <property type="entry name" value="P-loop containing nucleoside triphosphate hydrolases"/>
    <property type="match status" value="1"/>
</dbReference>
<evidence type="ECO:0000256" key="7">
    <source>
        <dbReference type="ARBA" id="ARBA00023034"/>
    </source>
</evidence>
<sequence>MVLRLLIQLQLYLKAQYCRFLRQKVLISVLAAAAVYFTLHLTSSVITFRRTPRVAWVLEQQAGSCSPHTNIAFLKTHKCASSTIQNILFRYGLSHHLLFGLPDAGNYFGGGFYPFHADMFNLSPWSKLGVNIMAVHMKWDHQQVAKVMPNDTVYITIVREPTELFESLYAYAKMDQAYNMMVEDFVASVPVEAERHRGFLGYNQMVWDFGIANKTLVNNLTAVRQLVQEAEDNFQLVMVAERMEESLVLLSHILCWDLKDVVALKFNARTSRFKKKLSSETLKVLRQKLAPDYLLYEHFSSRFEELVEDFGKERMASEVSRLQALTKSLMDTCGFIKEDSVFLAGAEKPWSNMVEGYVASSGNTKCHQYSRSEISFINLLRGIQRAEVCKRFGVPDIPGLDALPLGSHLFENVNMEENIRLLKTLLVHVNNKVAHADSGVVQADSRVKGSVVDRTTTTISRETT</sequence>
<evidence type="ECO:0000313" key="12">
    <source>
        <dbReference type="Proteomes" id="UP001445076"/>
    </source>
</evidence>
<reference evidence="11 12" key="1">
    <citation type="journal article" date="2024" name="BMC Genomics">
        <title>Genome assembly of redclaw crayfish (Cherax quadricarinatus) provides insights into its immune adaptation and hypoxia tolerance.</title>
        <authorList>
            <person name="Liu Z."/>
            <person name="Zheng J."/>
            <person name="Li H."/>
            <person name="Fang K."/>
            <person name="Wang S."/>
            <person name="He J."/>
            <person name="Zhou D."/>
            <person name="Weng S."/>
            <person name="Chi M."/>
            <person name="Gu Z."/>
            <person name="He J."/>
            <person name="Li F."/>
            <person name="Wang M."/>
        </authorList>
    </citation>
    <scope>NUCLEOTIDE SEQUENCE [LARGE SCALE GENOMIC DNA]</scope>
    <source>
        <strain evidence="11">ZL_2023a</strain>
    </source>
</reference>
<dbReference type="Gene3D" id="3.40.50.300">
    <property type="entry name" value="P-loop containing nucleotide triphosphate hydrolases"/>
    <property type="match status" value="1"/>
</dbReference>
<dbReference type="InterPro" id="IPR009729">
    <property type="entry name" value="Gal-3-0_sulfotransfrase"/>
</dbReference>
<evidence type="ECO:0000256" key="1">
    <source>
        <dbReference type="ARBA" id="ARBA00004323"/>
    </source>
</evidence>
<dbReference type="EMBL" id="JARKIK010000038">
    <property type="protein sequence ID" value="KAK8738896.1"/>
    <property type="molecule type" value="Genomic_DNA"/>
</dbReference>
<name>A0AAW0X3G2_CHEQU</name>
<dbReference type="GO" id="GO:0009247">
    <property type="term" value="P:glycolipid biosynthetic process"/>
    <property type="evidence" value="ECO:0007669"/>
    <property type="project" value="InterPro"/>
</dbReference>
<keyword evidence="7" id="KW-0333">Golgi apparatus</keyword>
<evidence type="ECO:0000256" key="6">
    <source>
        <dbReference type="ARBA" id="ARBA00022989"/>
    </source>
</evidence>
<keyword evidence="8 10" id="KW-0472">Membrane</keyword>